<name>A0ACB6SFA9_9PLEO</name>
<evidence type="ECO:0000313" key="1">
    <source>
        <dbReference type="EMBL" id="KAF2633000.1"/>
    </source>
</evidence>
<keyword evidence="1" id="KW-0418">Kinase</keyword>
<comment type="caution">
    <text evidence="1">The sequence shown here is derived from an EMBL/GenBank/DDBJ whole genome shotgun (WGS) entry which is preliminary data.</text>
</comment>
<evidence type="ECO:0000313" key="2">
    <source>
        <dbReference type="Proteomes" id="UP000799754"/>
    </source>
</evidence>
<keyword evidence="2" id="KW-1185">Reference proteome</keyword>
<dbReference type="Proteomes" id="UP000799754">
    <property type="component" value="Unassembled WGS sequence"/>
</dbReference>
<sequence length="390" mass="44160">MQFFFLELIERLKNTVRKGWVLRGVRHPESVSDHMYRMAIMCLMVPDIDDFVRTRAVTMSLVHDMGEALIGDITPSDGVSKEQKFEREEMALKFLACTIRSSNPSFADSILDLWYEYERGESPAAMLVREIDKLECIQQANVYEGRSGTDLGEFMALKEKVTLPVLQPLLNDCLHEHEEFTKRTKTRLVVIFLIVPGGPGVGKGTQCSLLAEEFGLHHISVGDLLRVEAARPESPYRDFIPESIRKSILLPAQLTTQLLQQAIVQARSQEKHNFLLDGFPRSIAQVVDFEDKISNDYATISLTCTETELLNRLRNRSSLSERIDDNPESIVRRLQTFNANNAEVLGHLRKQGQCFDVECSGSVSEVYTDVRETVQQILRISESAPKTGPN</sequence>
<accession>A0ACB6SFA9</accession>
<protein>
    <submittedName>
        <fullName evidence="1">Cytidylate kinase</fullName>
    </submittedName>
</protein>
<dbReference type="EMBL" id="MU006702">
    <property type="protein sequence ID" value="KAF2633000.1"/>
    <property type="molecule type" value="Genomic_DNA"/>
</dbReference>
<keyword evidence="1" id="KW-0808">Transferase</keyword>
<proteinExistence type="predicted"/>
<organism evidence="1 2">
    <name type="scientific">Macroventuria anomochaeta</name>
    <dbReference type="NCBI Taxonomy" id="301207"/>
    <lineage>
        <taxon>Eukaryota</taxon>
        <taxon>Fungi</taxon>
        <taxon>Dikarya</taxon>
        <taxon>Ascomycota</taxon>
        <taxon>Pezizomycotina</taxon>
        <taxon>Dothideomycetes</taxon>
        <taxon>Pleosporomycetidae</taxon>
        <taxon>Pleosporales</taxon>
        <taxon>Pleosporineae</taxon>
        <taxon>Didymellaceae</taxon>
        <taxon>Macroventuria</taxon>
    </lineage>
</organism>
<reference evidence="1" key="1">
    <citation type="journal article" date="2020" name="Stud. Mycol.">
        <title>101 Dothideomycetes genomes: a test case for predicting lifestyles and emergence of pathogens.</title>
        <authorList>
            <person name="Haridas S."/>
            <person name="Albert R."/>
            <person name="Binder M."/>
            <person name="Bloem J."/>
            <person name="Labutti K."/>
            <person name="Salamov A."/>
            <person name="Andreopoulos B."/>
            <person name="Baker S."/>
            <person name="Barry K."/>
            <person name="Bills G."/>
            <person name="Bluhm B."/>
            <person name="Cannon C."/>
            <person name="Castanera R."/>
            <person name="Culley D."/>
            <person name="Daum C."/>
            <person name="Ezra D."/>
            <person name="Gonzalez J."/>
            <person name="Henrissat B."/>
            <person name="Kuo A."/>
            <person name="Liang C."/>
            <person name="Lipzen A."/>
            <person name="Lutzoni F."/>
            <person name="Magnuson J."/>
            <person name="Mondo S."/>
            <person name="Nolan M."/>
            <person name="Ohm R."/>
            <person name="Pangilinan J."/>
            <person name="Park H.-J."/>
            <person name="Ramirez L."/>
            <person name="Alfaro M."/>
            <person name="Sun H."/>
            <person name="Tritt A."/>
            <person name="Yoshinaga Y."/>
            <person name="Zwiers L.-H."/>
            <person name="Turgeon B."/>
            <person name="Goodwin S."/>
            <person name="Spatafora J."/>
            <person name="Crous P."/>
            <person name="Grigoriev I."/>
        </authorList>
    </citation>
    <scope>NUCLEOTIDE SEQUENCE</scope>
    <source>
        <strain evidence="1">CBS 525.71</strain>
    </source>
</reference>
<gene>
    <name evidence="1" type="ORF">BU25DRAFT_357980</name>
</gene>